<dbReference type="EMBL" id="CP020814">
    <property type="protein sequence ID" value="ARK30769.1"/>
    <property type="molecule type" value="Genomic_DNA"/>
</dbReference>
<evidence type="ECO:0000313" key="1">
    <source>
        <dbReference type="EMBL" id="ARK30769.1"/>
    </source>
</evidence>
<reference evidence="1 2" key="1">
    <citation type="submission" date="2017-04" db="EMBL/GenBank/DDBJ databases">
        <title>Bacillus krulwichiae AM31D Genome sequencing and assembly.</title>
        <authorList>
            <person name="Krulwich T.A."/>
            <person name="Anastor L."/>
            <person name="Ehrlich R."/>
            <person name="Ehrlich G.D."/>
            <person name="Janto B."/>
        </authorList>
    </citation>
    <scope>NUCLEOTIDE SEQUENCE [LARGE SCALE GENOMIC DNA]</scope>
    <source>
        <strain evidence="1 2">AM31D</strain>
    </source>
</reference>
<dbReference type="STRING" id="199441.BkAM31D_13510"/>
<proteinExistence type="predicted"/>
<dbReference type="RefSeq" id="WP_066149609.1">
    <property type="nucleotide sequence ID" value="NZ_CP020814.1"/>
</dbReference>
<evidence type="ECO:0000313" key="2">
    <source>
        <dbReference type="Proteomes" id="UP000193006"/>
    </source>
</evidence>
<dbReference type="Proteomes" id="UP000193006">
    <property type="component" value="Chromosome"/>
</dbReference>
<evidence type="ECO:0008006" key="3">
    <source>
        <dbReference type="Google" id="ProtNLM"/>
    </source>
</evidence>
<dbReference type="KEGG" id="bkw:BkAM31D_13510"/>
<sequence length="183" mass="20434">MSDNTNNNSILFGAGELFILPESVDIDESTDEEIEADMLKIGESSGESTLNYTQNWYDVNGGKLNQTIASFVTSEEVLFNAGVCTLDLKVLNEISSTYYSEDATKRTLGIGGKLTVPAKQLLFVHTKRQDGKKLKLKMYKAQNRSGLQFTFNPESESVFTFEFRLLADPNRKDGNIVKIVEEI</sequence>
<name>A0A1X9MBF0_9BACI</name>
<gene>
    <name evidence="1" type="ORF">BkAM31D_13510</name>
</gene>
<dbReference type="AlphaFoldDB" id="A0A1X9MBF0"/>
<organism evidence="1 2">
    <name type="scientific">Halalkalibacter krulwichiae</name>
    <dbReference type="NCBI Taxonomy" id="199441"/>
    <lineage>
        <taxon>Bacteria</taxon>
        <taxon>Bacillati</taxon>
        <taxon>Bacillota</taxon>
        <taxon>Bacilli</taxon>
        <taxon>Bacillales</taxon>
        <taxon>Bacillaceae</taxon>
        <taxon>Halalkalibacter</taxon>
    </lineage>
</organism>
<keyword evidence="2" id="KW-1185">Reference proteome</keyword>
<accession>A0A1X9MBF0</accession>
<protein>
    <recommendedName>
        <fullName evidence="3">Phage major tail protein 2</fullName>
    </recommendedName>
</protein>